<accession>A0AAP2CGA2</accession>
<dbReference type="AlphaFoldDB" id="A0AAP2CGA2"/>
<dbReference type="RefSeq" id="WP_213943911.1">
    <property type="nucleotide sequence ID" value="NZ_JAHCMY010000001.1"/>
</dbReference>
<feature type="signal peptide" evidence="1">
    <location>
        <begin position="1"/>
        <end position="22"/>
    </location>
</feature>
<evidence type="ECO:0000313" key="3">
    <source>
        <dbReference type="Proteomes" id="UP001319104"/>
    </source>
</evidence>
<protein>
    <recommendedName>
        <fullName evidence="4">Outer membrane protein beta-barrel domain-containing protein</fullName>
    </recommendedName>
</protein>
<dbReference type="EMBL" id="JAHCMY010000001">
    <property type="protein sequence ID" value="MBS9523044.1"/>
    <property type="molecule type" value="Genomic_DNA"/>
</dbReference>
<evidence type="ECO:0000313" key="2">
    <source>
        <dbReference type="EMBL" id="MBS9523044.1"/>
    </source>
</evidence>
<organism evidence="2 3">
    <name type="scientific">Litoribacter ruber</name>
    <dbReference type="NCBI Taxonomy" id="702568"/>
    <lineage>
        <taxon>Bacteria</taxon>
        <taxon>Pseudomonadati</taxon>
        <taxon>Bacteroidota</taxon>
        <taxon>Cytophagia</taxon>
        <taxon>Cytophagales</taxon>
        <taxon>Cyclobacteriaceae</taxon>
        <taxon>Litoribacter</taxon>
    </lineage>
</organism>
<gene>
    <name evidence="2" type="ORF">KI659_03350</name>
</gene>
<reference evidence="2 3" key="1">
    <citation type="submission" date="2021-05" db="EMBL/GenBank/DDBJ databases">
        <authorList>
            <person name="Zhang Z.D."/>
            <person name="Osman G."/>
        </authorList>
    </citation>
    <scope>NUCLEOTIDE SEQUENCE [LARGE SCALE GENOMIC DNA]</scope>
    <source>
        <strain evidence="2 3">KCTC 32217</strain>
    </source>
</reference>
<sequence length="167" mass="18113">MKKLLFSAVILFFVANICKAQAPERSKSQGVFVEVLGNGLLYSVNYDTRFSQSMNGFGGRAGIGYIAIEGVRLTTVPLLVNYLFGHEKHFFEVGIGATIVAGSAETDNGFGPVGERDRASGAFGTMSIGYRLEPTDGGFLFRAGITPVFDSTVFWPLWPQLSFGYAF</sequence>
<keyword evidence="1" id="KW-0732">Signal</keyword>
<evidence type="ECO:0000256" key="1">
    <source>
        <dbReference type="SAM" id="SignalP"/>
    </source>
</evidence>
<dbReference type="Proteomes" id="UP001319104">
    <property type="component" value="Unassembled WGS sequence"/>
</dbReference>
<name>A0AAP2CGA2_9BACT</name>
<comment type="caution">
    <text evidence="2">The sequence shown here is derived from an EMBL/GenBank/DDBJ whole genome shotgun (WGS) entry which is preliminary data.</text>
</comment>
<feature type="chain" id="PRO_5042835183" description="Outer membrane protein beta-barrel domain-containing protein" evidence="1">
    <location>
        <begin position="23"/>
        <end position="167"/>
    </location>
</feature>
<evidence type="ECO:0008006" key="4">
    <source>
        <dbReference type="Google" id="ProtNLM"/>
    </source>
</evidence>
<proteinExistence type="predicted"/>
<keyword evidence="3" id="KW-1185">Reference proteome</keyword>